<sequence length="107" mass="11942">MEGFCVDTLVHDFFCALLSANIGPEVQMDVRGVQFVFLADVIADFIHYPRPQELQLLGDTSNRCRRHQSRTYGLLCQGTPLELLAATSSKVSSYRFGEFCTSSGCRT</sequence>
<dbReference type="Proteomes" id="UP000516437">
    <property type="component" value="Chromosome 8"/>
</dbReference>
<keyword evidence="2" id="KW-1185">Reference proteome</keyword>
<reference evidence="1 2" key="1">
    <citation type="journal article" date="2019" name="Plant Biotechnol. J.">
        <title>The red bayberry genome and genetic basis of sex determination.</title>
        <authorList>
            <person name="Jia H.M."/>
            <person name="Jia H.J."/>
            <person name="Cai Q.L."/>
            <person name="Wang Y."/>
            <person name="Zhao H.B."/>
            <person name="Yang W.F."/>
            <person name="Wang G.Y."/>
            <person name="Li Y.H."/>
            <person name="Zhan D.L."/>
            <person name="Shen Y.T."/>
            <person name="Niu Q.F."/>
            <person name="Chang L."/>
            <person name="Qiu J."/>
            <person name="Zhao L."/>
            <person name="Xie H.B."/>
            <person name="Fu W.Y."/>
            <person name="Jin J."/>
            <person name="Li X.W."/>
            <person name="Jiao Y."/>
            <person name="Zhou C.C."/>
            <person name="Tu T."/>
            <person name="Chai C.Y."/>
            <person name="Gao J.L."/>
            <person name="Fan L.J."/>
            <person name="van de Weg E."/>
            <person name="Wang J.Y."/>
            <person name="Gao Z.S."/>
        </authorList>
    </citation>
    <scope>NUCLEOTIDE SEQUENCE [LARGE SCALE GENOMIC DNA]</scope>
    <source>
        <tissue evidence="1">Leaves</tissue>
    </source>
</reference>
<name>A0A6A1URI9_9ROSI</name>
<organism evidence="1 2">
    <name type="scientific">Morella rubra</name>
    <name type="common">Chinese bayberry</name>
    <dbReference type="NCBI Taxonomy" id="262757"/>
    <lineage>
        <taxon>Eukaryota</taxon>
        <taxon>Viridiplantae</taxon>
        <taxon>Streptophyta</taxon>
        <taxon>Embryophyta</taxon>
        <taxon>Tracheophyta</taxon>
        <taxon>Spermatophyta</taxon>
        <taxon>Magnoliopsida</taxon>
        <taxon>eudicotyledons</taxon>
        <taxon>Gunneridae</taxon>
        <taxon>Pentapetalae</taxon>
        <taxon>rosids</taxon>
        <taxon>fabids</taxon>
        <taxon>Fagales</taxon>
        <taxon>Myricaceae</taxon>
        <taxon>Morella</taxon>
    </lineage>
</organism>
<proteinExistence type="predicted"/>
<protein>
    <submittedName>
        <fullName evidence="1">Uncharacterized protein</fullName>
    </submittedName>
</protein>
<evidence type="ECO:0000313" key="2">
    <source>
        <dbReference type="Proteomes" id="UP000516437"/>
    </source>
</evidence>
<dbReference type="AlphaFoldDB" id="A0A6A1URI9"/>
<dbReference type="EMBL" id="RXIC02000026">
    <property type="protein sequence ID" value="KAB1202407.1"/>
    <property type="molecule type" value="Genomic_DNA"/>
</dbReference>
<gene>
    <name evidence="1" type="ORF">CJ030_MR8G004400</name>
</gene>
<accession>A0A6A1URI9</accession>
<comment type="caution">
    <text evidence="1">The sequence shown here is derived from an EMBL/GenBank/DDBJ whole genome shotgun (WGS) entry which is preliminary data.</text>
</comment>
<evidence type="ECO:0000313" key="1">
    <source>
        <dbReference type="EMBL" id="KAB1202407.1"/>
    </source>
</evidence>